<gene>
    <name evidence="2" type="ORF">GPUH_LOCUS22105</name>
</gene>
<evidence type="ECO:0000313" key="3">
    <source>
        <dbReference type="Proteomes" id="UP000271098"/>
    </source>
</evidence>
<accession>A0A183EMB5</accession>
<keyword evidence="3" id="KW-1185">Reference proteome</keyword>
<keyword evidence="1" id="KW-0227">DNA damage</keyword>
<keyword evidence="1" id="KW-0234">DNA repair</keyword>
<keyword evidence="1" id="KW-0804">Transcription</keyword>
<reference evidence="4" key="1">
    <citation type="submission" date="2016-06" db="UniProtKB">
        <authorList>
            <consortium name="WormBaseParasite"/>
        </authorList>
    </citation>
    <scope>IDENTIFICATION</scope>
</reference>
<dbReference type="GO" id="GO:0005675">
    <property type="term" value="C:transcription factor TFIIH holo complex"/>
    <property type="evidence" value="ECO:0007669"/>
    <property type="project" value="UniProtKB-UniRule"/>
</dbReference>
<evidence type="ECO:0000256" key="1">
    <source>
        <dbReference type="RuleBase" id="RU368090"/>
    </source>
</evidence>
<keyword evidence="1" id="KW-0863">Zinc-finger</keyword>
<name>A0A183EMB5_9BILA</name>
<comment type="function">
    <text evidence="1">Component of the general transcription and DNA repair factor IIH (TFIIH) core complex, which is involved in general and transcription-coupled nucleotide excision repair (NER) of damaged DNA and, when complexed to CAK, in RNA transcription by RNA polymerase II. In NER, TFIIH acts by opening DNA around the lesion to allow the excision of the damaged oligonucleotide and its replacement by a new DNA fragment. In transcription, TFIIH has an essential role in transcription initiation. When the pre-initiation complex (PIC) has been established, TFIIH is required for promoter opening and promoter escape. Phosphorylation of the C-terminal tail (CTD) of the largest subunit of RNA polymerase II by the kinase module CAK controls the initiation of transcription.</text>
</comment>
<dbReference type="GO" id="GO:0008270">
    <property type="term" value="F:zinc ion binding"/>
    <property type="evidence" value="ECO:0007669"/>
    <property type="project" value="UniProtKB-KW"/>
</dbReference>
<keyword evidence="1" id="KW-0862">Zinc</keyword>
<dbReference type="GO" id="GO:0006355">
    <property type="term" value="P:regulation of DNA-templated transcription"/>
    <property type="evidence" value="ECO:0007669"/>
    <property type="project" value="InterPro"/>
</dbReference>
<keyword evidence="1" id="KW-0479">Metal-binding</keyword>
<proteinExistence type="inferred from homology"/>
<organism evidence="4">
    <name type="scientific">Gongylonema pulchrum</name>
    <dbReference type="NCBI Taxonomy" id="637853"/>
    <lineage>
        <taxon>Eukaryota</taxon>
        <taxon>Metazoa</taxon>
        <taxon>Ecdysozoa</taxon>
        <taxon>Nematoda</taxon>
        <taxon>Chromadorea</taxon>
        <taxon>Rhabditida</taxon>
        <taxon>Spirurina</taxon>
        <taxon>Spiruromorpha</taxon>
        <taxon>Spiruroidea</taxon>
        <taxon>Gongylonematidae</taxon>
        <taxon>Gongylonema</taxon>
    </lineage>
</organism>
<comment type="subcellular location">
    <subcellularLocation>
        <location evidence="1">Nucleus</location>
    </subcellularLocation>
</comment>
<dbReference type="InterPro" id="IPR004600">
    <property type="entry name" value="TFIIH_Tfb4/GTF2H3"/>
</dbReference>
<evidence type="ECO:0000313" key="2">
    <source>
        <dbReference type="EMBL" id="VDN39479.1"/>
    </source>
</evidence>
<keyword evidence="1" id="KW-0805">Transcription regulation</keyword>
<dbReference type="AlphaFoldDB" id="A0A183EMB5"/>
<evidence type="ECO:0000313" key="4">
    <source>
        <dbReference type="WBParaSite" id="GPUH_0002213301-mRNA-1"/>
    </source>
</evidence>
<dbReference type="GO" id="GO:0000439">
    <property type="term" value="C:transcription factor TFIIH core complex"/>
    <property type="evidence" value="ECO:0007669"/>
    <property type="project" value="UniProtKB-UniRule"/>
</dbReference>
<dbReference type="Gene3D" id="3.40.50.410">
    <property type="entry name" value="von Willebrand factor, type A domain"/>
    <property type="match status" value="1"/>
</dbReference>
<dbReference type="GO" id="GO:0006289">
    <property type="term" value="P:nucleotide-excision repair"/>
    <property type="evidence" value="ECO:0007669"/>
    <property type="project" value="UniProtKB-UniRule"/>
</dbReference>
<dbReference type="EMBL" id="UYRT01094253">
    <property type="protein sequence ID" value="VDN39479.1"/>
    <property type="molecule type" value="Genomic_DNA"/>
</dbReference>
<protein>
    <recommendedName>
        <fullName evidence="1">General transcription factor IIH subunit 3</fullName>
    </recommendedName>
    <alternativeName>
        <fullName evidence="1">General transcription factor IIH polypeptide 3</fullName>
    </alternativeName>
</protein>
<dbReference type="Pfam" id="PF03850">
    <property type="entry name" value="Tfb4"/>
    <property type="match status" value="1"/>
</dbReference>
<comment type="similarity">
    <text evidence="1">Belongs to the TFB4 family.</text>
</comment>
<dbReference type="WBParaSite" id="GPUH_0002213301-mRNA-1">
    <property type="protein sequence ID" value="GPUH_0002213301-mRNA-1"/>
    <property type="gene ID" value="GPUH_0002213301"/>
</dbReference>
<dbReference type="Proteomes" id="UP000271098">
    <property type="component" value="Unassembled WGS sequence"/>
</dbReference>
<sequence length="90" mass="9745">MSCLAVVVDCDACHWGELVEKEHDEGVVGTLIDAVVSYATAHLSLAASNRVAIVGVDSALEKPTIFATHTSTNVCLRHCSFANFNYHKFH</sequence>
<keyword evidence="1" id="KW-0539">Nucleus</keyword>
<comment type="subunit">
    <text evidence="1">Part of a TFIID-containing RNA polymerase II pre-initiation complex that is composed of TBP and at least GTF2A1, GTF2A2, GTF2E1, GTF2E2, GTF2F1, GTF2H2, GTF2H3, GTF2H4, GTF2H5, GTF2B, TCEA1, ERCC2, ERCC3, TAF1, TAF2, TAF3, TAF4, TAF5, TAF6, TAF7, TAF8, TAF9, TAF10, TAF11, TAF12 and TAF13. Component of the 7-subunit TFIIH core complex composed of XPB/ERCC3, XPD/ERCC2, GTF2H1, GTF2H2, GTF2H3, GTF2H4 and GTF2H5, which is active in NER. The core complex associates with the 3-subunit CDK-activating kinase (CAK) module composed of CCNH/cyclin H, CDK7 and MNAT1 to form the 10-subunit holoenzyme (holo-TFIIH) active in transcription. Interacts with RARA; the interaction requires prior phosphorylation of RARA on 'Ser-369' which then enhances interaction of RARA with CDK7.</text>
</comment>
<reference evidence="2 3" key="2">
    <citation type="submission" date="2018-11" db="EMBL/GenBank/DDBJ databases">
        <authorList>
            <consortium name="Pathogen Informatics"/>
        </authorList>
    </citation>
    <scope>NUCLEOTIDE SEQUENCE [LARGE SCALE GENOMIC DNA]</scope>
</reference>
<dbReference type="InterPro" id="IPR036465">
    <property type="entry name" value="vWFA_dom_sf"/>
</dbReference>